<sequence length="169" mass="20252">MTRNSSLSLMFYRVKNIISHRKLRRFQKYIRQHCILILSVLTILIFIIIFREEITYHFYICTLDVQPYQNAITLWSSDYHISPIQDLKAILGPLGVQFFDKSLSYSCQRTRTCSPHLRVLTRTNEMNFSDQLASEFYEFYKNQTEMNLVDAFVCFHPVSMCELYMQFNR</sequence>
<feature type="non-terminal residue" evidence="2">
    <location>
        <position position="1"/>
    </location>
</feature>
<organism evidence="2 3">
    <name type="scientific">Rotaria magnacalcarata</name>
    <dbReference type="NCBI Taxonomy" id="392030"/>
    <lineage>
        <taxon>Eukaryota</taxon>
        <taxon>Metazoa</taxon>
        <taxon>Spiralia</taxon>
        <taxon>Gnathifera</taxon>
        <taxon>Rotifera</taxon>
        <taxon>Eurotatoria</taxon>
        <taxon>Bdelloidea</taxon>
        <taxon>Philodinida</taxon>
        <taxon>Philodinidae</taxon>
        <taxon>Rotaria</taxon>
    </lineage>
</organism>
<name>A0A8S3EHS8_9BILA</name>
<protein>
    <submittedName>
        <fullName evidence="2">Uncharacterized protein</fullName>
    </submittedName>
</protein>
<keyword evidence="1" id="KW-0472">Membrane</keyword>
<accession>A0A8S3EHS8</accession>
<keyword evidence="1" id="KW-0812">Transmembrane</keyword>
<proteinExistence type="predicted"/>
<evidence type="ECO:0000256" key="1">
    <source>
        <dbReference type="SAM" id="Phobius"/>
    </source>
</evidence>
<evidence type="ECO:0000313" key="2">
    <source>
        <dbReference type="EMBL" id="CAF5075667.1"/>
    </source>
</evidence>
<dbReference type="Proteomes" id="UP000681967">
    <property type="component" value="Unassembled WGS sequence"/>
</dbReference>
<reference evidence="2" key="1">
    <citation type="submission" date="2021-02" db="EMBL/GenBank/DDBJ databases">
        <authorList>
            <person name="Nowell W R."/>
        </authorList>
    </citation>
    <scope>NUCLEOTIDE SEQUENCE</scope>
</reference>
<evidence type="ECO:0000313" key="3">
    <source>
        <dbReference type="Proteomes" id="UP000681967"/>
    </source>
</evidence>
<dbReference type="AlphaFoldDB" id="A0A8S3EHS8"/>
<comment type="caution">
    <text evidence="2">The sequence shown here is derived from an EMBL/GenBank/DDBJ whole genome shotgun (WGS) entry which is preliminary data.</text>
</comment>
<keyword evidence="1" id="KW-1133">Transmembrane helix</keyword>
<feature type="transmembrane region" description="Helical" evidence="1">
    <location>
        <begin position="29"/>
        <end position="50"/>
    </location>
</feature>
<gene>
    <name evidence="2" type="ORF">BYL167_LOCUS61220</name>
</gene>
<dbReference type="EMBL" id="CAJOBH010232135">
    <property type="protein sequence ID" value="CAF5075667.1"/>
    <property type="molecule type" value="Genomic_DNA"/>
</dbReference>